<dbReference type="AlphaFoldDB" id="A0A4R6DX71"/>
<dbReference type="EMBL" id="SNVV01000013">
    <property type="protein sequence ID" value="TDN48968.1"/>
    <property type="molecule type" value="Genomic_DNA"/>
</dbReference>
<feature type="region of interest" description="Disordered" evidence="1">
    <location>
        <begin position="1"/>
        <end position="28"/>
    </location>
</feature>
<evidence type="ECO:0000256" key="1">
    <source>
        <dbReference type="SAM" id="MobiDB-lite"/>
    </source>
</evidence>
<dbReference type="OrthoDB" id="9182166at2"/>
<keyword evidence="3" id="KW-1185">Reference proteome</keyword>
<evidence type="ECO:0000313" key="2">
    <source>
        <dbReference type="EMBL" id="TDN48968.1"/>
    </source>
</evidence>
<feature type="compositionally biased region" description="Low complexity" evidence="1">
    <location>
        <begin position="1"/>
        <end position="18"/>
    </location>
</feature>
<proteinExistence type="predicted"/>
<evidence type="ECO:0000313" key="3">
    <source>
        <dbReference type="Proteomes" id="UP000295129"/>
    </source>
</evidence>
<dbReference type="RefSeq" id="WP_133593090.1">
    <property type="nucleotide sequence ID" value="NZ_SNVV01000013.1"/>
</dbReference>
<name>A0A4R6DX71_9RHOO</name>
<sequence length="100" mass="11119">MQACSPTPSAPSSAPATSHADKHGNPLAVGDEVRVLHVTLDPEMEDDEREMFEFMKGSICEIERFDAQGRAWVTMWWSCTDGNATTSLALEGYEMERVVR</sequence>
<dbReference type="Proteomes" id="UP000295129">
    <property type="component" value="Unassembled WGS sequence"/>
</dbReference>
<comment type="caution">
    <text evidence="2">The sequence shown here is derived from an EMBL/GenBank/DDBJ whole genome shotgun (WGS) entry which is preliminary data.</text>
</comment>
<protein>
    <submittedName>
        <fullName evidence="2">Uncharacterized protein</fullName>
    </submittedName>
</protein>
<organism evidence="2 3">
    <name type="scientific">Azoarcus indigens</name>
    <dbReference type="NCBI Taxonomy" id="29545"/>
    <lineage>
        <taxon>Bacteria</taxon>
        <taxon>Pseudomonadati</taxon>
        <taxon>Pseudomonadota</taxon>
        <taxon>Betaproteobacteria</taxon>
        <taxon>Rhodocyclales</taxon>
        <taxon>Zoogloeaceae</taxon>
        <taxon>Azoarcus</taxon>
    </lineage>
</organism>
<accession>A0A4R6DX71</accession>
<reference evidence="2 3" key="1">
    <citation type="submission" date="2019-03" db="EMBL/GenBank/DDBJ databases">
        <title>Genomic Encyclopedia of Type Strains, Phase IV (KMG-IV): sequencing the most valuable type-strain genomes for metagenomic binning, comparative biology and taxonomic classification.</title>
        <authorList>
            <person name="Goeker M."/>
        </authorList>
    </citation>
    <scope>NUCLEOTIDE SEQUENCE [LARGE SCALE GENOMIC DNA]</scope>
    <source>
        <strain evidence="2 3">DSM 12121</strain>
    </source>
</reference>
<gene>
    <name evidence="2" type="ORF">C7389_11391</name>
</gene>